<sequence length="1390" mass="148300">MTPSLFSLGRNRHDAGPQARDPEGADLPDDSAAAEASPSDPTPSPDSERRARIDAALDGWRQELADLGGTSSLDAFSDRDGIVDLTAAHPSGLAQLYAGRPTHLGSLVRERVALGIARQSLRELAGRTDQLSRRFGVAPVYLAIGVAGWTEPVAAAPDEESSAANAPAAPDADDSSAVADAESTPPVAVRAVSAPVLLRPVRLSSAGADASLTLDRSIEVNPVLTRALRHHGCTVDVNVVARATLADDGFTSRDALSGIGSLGREFLPGFEIHERLVVGAFVHPGQALVEDFDATIDRARTSALVAALAGDAEARAALDVALPDPDPTDRAPERERGVGDLDPAQLDAVEAVGSGASLLLDAPPGSDAADTLAAIMADAAALGRTVLHVPATSADGHAVADVLRELGLGSIVLDLTEDSAWRRHAAEGIKTAMGVNVPDLDVTAIVGMRNRLTSVREKLSRYVTALHKRRDPWDASAYDALQQLAELTSGRVRARTTARVAAGRLEHLDAAGRARASELLHRAHALGLFTSALADSAWNGMAVADVDEATDALARLTRLADELLPAVREQVAAAAASTGITRATTLAQWCEQLEMLDGVRDSLDVFLPEVFERSAADMVIATASKQWRQEHRVEMGRSTRRRFIKQARDLVRPGREVADLHGELVKVQQRREVWRRYDPEGGWPHLPQGLDEMQRVATRTRDSVTALQPVIGADGSLMDLPLTELEERSRILAADDVTVHKLPEINRVATALDDLGLTPLLDDLAARRVEPDQIDDELTYCWWSSLLAQIMREDPDLGGLDADALSDLAVTLRELDASQVDSLAGPVAQACARRVREAVDADKDAARSLYRALSLEEGMSLRDVIATHPLAMVAKPVWIIPPTLVPQVFAADAVVDLAILDASTNVPVSRVIPAFVRAEQVLVVGDPRRSPSGLAAELGPLLPQVTLPTGRNTLDAEIAAFLAANGYDDVVEAIPAPPGRSRLSLELVDGRGMPAPGRTAVESVPAEVGRVVDLIIDHALTRPEQSLGVIALNARHAEEIRRATAAAVAGSPALADYFEMGVSEPFVVVDLGEARSLRRDRIIVSVGYAKTPHGRTIHSFGEVSDVGGMVGLVEALCASRGGTQVVSCLGPEDIDAGRLHAPGARLLREVLVHAADSGRQYPQQEETTPERLLVELAEHLWRKGLIVVPRYGIEGGVHIPLAIGHPDLPGELLVAVLTDDAEYVAQPSLRRRDRHWVERLQRRGWRVHMAYSAGVFVDVEAEAKKIEAQVLAVLASRTEAAATAAPLPVRLEEAGPEATAPAESEGEPDPARGVGLADVSARADRPPIAPGLPLQAYSDDQLDELVAWIRSDEVERTEAEEVEELRQALALSRRGSGIDAVLANVVRRSR</sequence>
<protein>
    <recommendedName>
        <fullName evidence="4">DNA helicase</fullName>
    </recommendedName>
</protein>
<proteinExistence type="predicted"/>
<evidence type="ECO:0000313" key="3">
    <source>
        <dbReference type="Proteomes" id="UP000199671"/>
    </source>
</evidence>
<evidence type="ECO:0000256" key="1">
    <source>
        <dbReference type="SAM" id="MobiDB-lite"/>
    </source>
</evidence>
<feature type="region of interest" description="Disordered" evidence="1">
    <location>
        <begin position="1286"/>
        <end position="1315"/>
    </location>
</feature>
<feature type="region of interest" description="Disordered" evidence="1">
    <location>
        <begin position="1"/>
        <end position="50"/>
    </location>
</feature>
<evidence type="ECO:0000313" key="2">
    <source>
        <dbReference type="EMBL" id="SDM64853.1"/>
    </source>
</evidence>
<feature type="region of interest" description="Disordered" evidence="1">
    <location>
        <begin position="156"/>
        <end position="184"/>
    </location>
</feature>
<dbReference type="RefSeq" id="WP_092609201.1">
    <property type="nucleotide sequence ID" value="NZ_FNHU01000005.1"/>
</dbReference>
<accession>A0A1G9UYB1</accession>
<name>A0A1G9UYB1_9ACTO</name>
<feature type="compositionally biased region" description="Low complexity" evidence="1">
    <location>
        <begin position="30"/>
        <end position="39"/>
    </location>
</feature>
<reference evidence="2 3" key="1">
    <citation type="submission" date="2016-10" db="EMBL/GenBank/DDBJ databases">
        <authorList>
            <person name="de Groot N.N."/>
        </authorList>
    </citation>
    <scope>NUCLEOTIDE SEQUENCE [LARGE SCALE GENOMIC DNA]</scope>
    <source>
        <strain evidence="2 3">KPR-7B</strain>
    </source>
</reference>
<organism evidence="2 3">
    <name type="scientific">Actinomyces ruminicola</name>
    <dbReference type="NCBI Taxonomy" id="332524"/>
    <lineage>
        <taxon>Bacteria</taxon>
        <taxon>Bacillati</taxon>
        <taxon>Actinomycetota</taxon>
        <taxon>Actinomycetes</taxon>
        <taxon>Actinomycetales</taxon>
        <taxon>Actinomycetaceae</taxon>
        <taxon>Actinomyces</taxon>
    </lineage>
</organism>
<evidence type="ECO:0008006" key="4">
    <source>
        <dbReference type="Google" id="ProtNLM"/>
    </source>
</evidence>
<gene>
    <name evidence="2" type="ORF">SAMN04487766_10514</name>
</gene>
<dbReference type="EMBL" id="FNHU01000005">
    <property type="protein sequence ID" value="SDM64853.1"/>
    <property type="molecule type" value="Genomic_DNA"/>
</dbReference>
<feature type="compositionally biased region" description="Basic and acidic residues" evidence="1">
    <location>
        <begin position="11"/>
        <end position="23"/>
    </location>
</feature>
<dbReference type="OrthoDB" id="9757917at2"/>
<dbReference type="Proteomes" id="UP000199671">
    <property type="component" value="Unassembled WGS sequence"/>
</dbReference>